<sequence length="433" mass="49142">MQLNKHKILLKMQEMNIKTQKDLAELLGISKSQLSNMFSEGYDPIRTNVNKLATVLNLPVIELLLDNNELLVDPPFDRYAYKLDRFTNVSNIKPKRNFTVLETFAGAGGLALGLELAGLKSIGAIELDKYAARTLRENRPEWNVIEGDIEEIAENLVEYIGVDEFDVLSGGYPCQSFSYAGQREGFADTRGTLFYPYSRILKEFCPKVFIAENVRGLVNHDQGKTLEVMLKVFQNAGYTVYWNVLNSWNYNVAQKRERIVIIGIRDDLIKKQTEPFSFPEAQEYKPVLKDILKDVPDSVGIEYSENKRKVMNLVPPGGCWIDLPESIAKEYMGASWFSGGGKRGMARRLSWNEPSLTLTTSPSQKQTERCHPDETRPFKIREYARIQSFPDNWKFAGGVGAIYKQIGNAVPVSMAEYIGKSVVKYLNQFTDLK</sequence>
<dbReference type="Proteomes" id="UP001467674">
    <property type="component" value="Unassembled WGS sequence"/>
</dbReference>
<dbReference type="GO" id="GO:0003886">
    <property type="term" value="F:DNA (cytosine-5-)-methyltransferase activity"/>
    <property type="evidence" value="ECO:0007669"/>
    <property type="project" value="UniProtKB-EC"/>
</dbReference>
<dbReference type="CDD" id="cd00315">
    <property type="entry name" value="Cyt_C5_DNA_methylase"/>
    <property type="match status" value="1"/>
</dbReference>
<reference evidence="9 10" key="1">
    <citation type="submission" date="2024-06" db="EMBL/GenBank/DDBJ databases">
        <title>Construction of an artificial bacterial consortium using nitrogen cycle bacteria from Cuatro Cienegas Basin and a mangrove forest.</title>
        <authorList>
            <person name="Aguilera-Najera D."/>
            <person name="Marquez-Cianci L."/>
            <person name="Martinez-Perez E."/>
            <person name="Rosas-Barrera M."/>
            <person name="Rodriguez-Cruz U.E."/>
            <person name="Tapia-Lopez R."/>
            <person name="Eguiarte L.E."/>
            <person name="Souza-Saldivar V."/>
        </authorList>
    </citation>
    <scope>NUCLEOTIDE SEQUENCE [LARGE SCALE GENOMIC DNA]</scope>
    <source>
        <strain evidence="9 10">S14-15</strain>
    </source>
</reference>
<dbReference type="PROSITE" id="PS51679">
    <property type="entry name" value="SAM_MT_C5"/>
    <property type="match status" value="1"/>
</dbReference>
<dbReference type="GO" id="GO:0032259">
    <property type="term" value="P:methylation"/>
    <property type="evidence" value="ECO:0007669"/>
    <property type="project" value="UniProtKB-KW"/>
</dbReference>
<keyword evidence="10" id="KW-1185">Reference proteome</keyword>
<dbReference type="EC" id="2.1.1.37" evidence="7"/>
<dbReference type="InterPro" id="IPR031303">
    <property type="entry name" value="C5_meth_CS"/>
</dbReference>
<dbReference type="SUPFAM" id="SSF47413">
    <property type="entry name" value="lambda repressor-like DNA-binding domains"/>
    <property type="match status" value="1"/>
</dbReference>
<dbReference type="RefSeq" id="WP_343489644.1">
    <property type="nucleotide sequence ID" value="NZ_JBEOME010000015.1"/>
</dbReference>
<dbReference type="SMART" id="SM00530">
    <property type="entry name" value="HTH_XRE"/>
    <property type="match status" value="1"/>
</dbReference>
<keyword evidence="4" id="KW-0680">Restriction system</keyword>
<evidence type="ECO:0000259" key="8">
    <source>
        <dbReference type="PROSITE" id="PS50943"/>
    </source>
</evidence>
<dbReference type="PROSITE" id="PS00095">
    <property type="entry name" value="C5_MTASE_2"/>
    <property type="match status" value="1"/>
</dbReference>
<keyword evidence="2 5" id="KW-0808">Transferase</keyword>
<dbReference type="PROSITE" id="PS50943">
    <property type="entry name" value="HTH_CROC1"/>
    <property type="match status" value="1"/>
</dbReference>
<dbReference type="Pfam" id="PF01381">
    <property type="entry name" value="HTH_3"/>
    <property type="match status" value="1"/>
</dbReference>
<dbReference type="InterPro" id="IPR001525">
    <property type="entry name" value="C5_MeTfrase"/>
</dbReference>
<organism evidence="9 10">
    <name type="scientific">Bacillus altitudinis</name>
    <dbReference type="NCBI Taxonomy" id="293387"/>
    <lineage>
        <taxon>Bacteria</taxon>
        <taxon>Bacillati</taxon>
        <taxon>Bacillota</taxon>
        <taxon>Bacilli</taxon>
        <taxon>Bacillales</taxon>
        <taxon>Bacillaceae</taxon>
        <taxon>Bacillus</taxon>
    </lineage>
</organism>
<dbReference type="InterPro" id="IPR029063">
    <property type="entry name" value="SAM-dependent_MTases_sf"/>
</dbReference>
<protein>
    <recommendedName>
        <fullName evidence="7">Cytosine-specific methyltransferase</fullName>
        <ecNumber evidence="7">2.1.1.37</ecNumber>
    </recommendedName>
</protein>
<dbReference type="PANTHER" id="PTHR10629:SF52">
    <property type="entry name" value="DNA (CYTOSINE-5)-METHYLTRANSFERASE 1"/>
    <property type="match status" value="1"/>
</dbReference>
<dbReference type="InterPro" id="IPR018117">
    <property type="entry name" value="C5_DNA_meth_AS"/>
</dbReference>
<evidence type="ECO:0000256" key="1">
    <source>
        <dbReference type="ARBA" id="ARBA00022603"/>
    </source>
</evidence>
<dbReference type="PRINTS" id="PR00105">
    <property type="entry name" value="C5METTRFRASE"/>
</dbReference>
<evidence type="ECO:0000256" key="7">
    <source>
        <dbReference type="RuleBase" id="RU000417"/>
    </source>
</evidence>
<dbReference type="Pfam" id="PF00145">
    <property type="entry name" value="DNA_methylase"/>
    <property type="match status" value="1"/>
</dbReference>
<gene>
    <name evidence="9" type="primary">dcm</name>
    <name evidence="9" type="ORF">ABQG71_19195</name>
</gene>
<dbReference type="InterPro" id="IPR050390">
    <property type="entry name" value="C5-Methyltransferase"/>
</dbReference>
<comment type="similarity">
    <text evidence="5 6">Belongs to the class I-like SAM-binding methyltransferase superfamily. C5-methyltransferase family.</text>
</comment>
<dbReference type="InterPro" id="IPR001387">
    <property type="entry name" value="Cro/C1-type_HTH"/>
</dbReference>
<dbReference type="CDD" id="cd00093">
    <property type="entry name" value="HTH_XRE"/>
    <property type="match status" value="1"/>
</dbReference>
<evidence type="ECO:0000256" key="5">
    <source>
        <dbReference type="PROSITE-ProRule" id="PRU01016"/>
    </source>
</evidence>
<dbReference type="EMBL" id="JBEOME010000015">
    <property type="protein sequence ID" value="MER3123293.1"/>
    <property type="molecule type" value="Genomic_DNA"/>
</dbReference>
<dbReference type="Gene3D" id="3.40.50.150">
    <property type="entry name" value="Vaccinia Virus protein VP39"/>
    <property type="match status" value="1"/>
</dbReference>
<dbReference type="PROSITE" id="PS00094">
    <property type="entry name" value="C5_MTASE_1"/>
    <property type="match status" value="1"/>
</dbReference>
<evidence type="ECO:0000313" key="10">
    <source>
        <dbReference type="Proteomes" id="UP001467674"/>
    </source>
</evidence>
<name>A0ABV1S9R4_BACAB</name>
<keyword evidence="3 5" id="KW-0949">S-adenosyl-L-methionine</keyword>
<evidence type="ECO:0000256" key="3">
    <source>
        <dbReference type="ARBA" id="ARBA00022691"/>
    </source>
</evidence>
<evidence type="ECO:0000313" key="9">
    <source>
        <dbReference type="EMBL" id="MER3123293.1"/>
    </source>
</evidence>
<dbReference type="PANTHER" id="PTHR10629">
    <property type="entry name" value="CYTOSINE-SPECIFIC METHYLTRANSFERASE"/>
    <property type="match status" value="1"/>
</dbReference>
<keyword evidence="1 5" id="KW-0489">Methyltransferase</keyword>
<accession>A0ABV1S9R4</accession>
<evidence type="ECO:0000256" key="4">
    <source>
        <dbReference type="ARBA" id="ARBA00022747"/>
    </source>
</evidence>
<dbReference type="NCBIfam" id="TIGR00675">
    <property type="entry name" value="dcm"/>
    <property type="match status" value="1"/>
</dbReference>
<feature type="domain" description="HTH cro/C1-type" evidence="8">
    <location>
        <begin position="9"/>
        <end position="63"/>
    </location>
</feature>
<evidence type="ECO:0000256" key="6">
    <source>
        <dbReference type="RuleBase" id="RU000416"/>
    </source>
</evidence>
<dbReference type="InterPro" id="IPR010982">
    <property type="entry name" value="Lambda_DNA-bd_dom_sf"/>
</dbReference>
<dbReference type="SUPFAM" id="SSF53335">
    <property type="entry name" value="S-adenosyl-L-methionine-dependent methyltransferases"/>
    <property type="match status" value="1"/>
</dbReference>
<proteinExistence type="inferred from homology"/>
<comment type="catalytic activity">
    <reaction evidence="7">
        <text>a 2'-deoxycytidine in DNA + S-adenosyl-L-methionine = a 5-methyl-2'-deoxycytidine in DNA + S-adenosyl-L-homocysteine + H(+)</text>
        <dbReference type="Rhea" id="RHEA:13681"/>
        <dbReference type="Rhea" id="RHEA-COMP:11369"/>
        <dbReference type="Rhea" id="RHEA-COMP:11370"/>
        <dbReference type="ChEBI" id="CHEBI:15378"/>
        <dbReference type="ChEBI" id="CHEBI:57856"/>
        <dbReference type="ChEBI" id="CHEBI:59789"/>
        <dbReference type="ChEBI" id="CHEBI:85452"/>
        <dbReference type="ChEBI" id="CHEBI:85454"/>
        <dbReference type="EC" id="2.1.1.37"/>
    </reaction>
</comment>
<feature type="active site" evidence="5">
    <location>
        <position position="174"/>
    </location>
</feature>
<dbReference type="Gene3D" id="3.90.120.10">
    <property type="entry name" value="DNA Methylase, subunit A, domain 2"/>
    <property type="match status" value="1"/>
</dbReference>
<dbReference type="Gene3D" id="1.10.260.40">
    <property type="entry name" value="lambda repressor-like DNA-binding domains"/>
    <property type="match status" value="1"/>
</dbReference>
<comment type="caution">
    <text evidence="9">The sequence shown here is derived from an EMBL/GenBank/DDBJ whole genome shotgun (WGS) entry which is preliminary data.</text>
</comment>
<evidence type="ECO:0000256" key="2">
    <source>
        <dbReference type="ARBA" id="ARBA00022679"/>
    </source>
</evidence>